<evidence type="ECO:0000256" key="1">
    <source>
        <dbReference type="SAM" id="MobiDB-lite"/>
    </source>
</evidence>
<keyword evidence="4" id="KW-1185">Reference proteome</keyword>
<feature type="chain" id="PRO_5046164359" description="DUF732 domain-containing protein" evidence="2">
    <location>
        <begin position="26"/>
        <end position="96"/>
    </location>
</feature>
<gene>
    <name evidence="3" type="ORF">ACFP3H_09470</name>
</gene>
<dbReference type="Proteomes" id="UP001596223">
    <property type="component" value="Unassembled WGS sequence"/>
</dbReference>
<keyword evidence="2" id="KW-0732">Signal</keyword>
<name>A0ABW1JQP2_9NOCA</name>
<feature type="region of interest" description="Disordered" evidence="1">
    <location>
        <begin position="33"/>
        <end position="61"/>
    </location>
</feature>
<reference evidence="4" key="1">
    <citation type="journal article" date="2019" name="Int. J. Syst. Evol. Microbiol.">
        <title>The Global Catalogue of Microorganisms (GCM) 10K type strain sequencing project: providing services to taxonomists for standard genome sequencing and annotation.</title>
        <authorList>
            <consortium name="The Broad Institute Genomics Platform"/>
            <consortium name="The Broad Institute Genome Sequencing Center for Infectious Disease"/>
            <person name="Wu L."/>
            <person name="Ma J."/>
        </authorList>
    </citation>
    <scope>NUCLEOTIDE SEQUENCE [LARGE SCALE GENOMIC DNA]</scope>
    <source>
        <strain evidence="4">CCUG 36956</strain>
    </source>
</reference>
<sequence>MSARSTIAALSGAVLISLGAPVAVAAPQIIPPSQAEPGDYPLNGPGTAPRTGPGVDDQADKAERFGGGLATELIDLATGIIKCGLNLATDTVPCPL</sequence>
<protein>
    <recommendedName>
        <fullName evidence="5">DUF732 domain-containing protein</fullName>
    </recommendedName>
</protein>
<proteinExistence type="predicted"/>
<evidence type="ECO:0000313" key="4">
    <source>
        <dbReference type="Proteomes" id="UP001596223"/>
    </source>
</evidence>
<accession>A0ABW1JQP2</accession>
<dbReference type="EMBL" id="JBHSQN010000003">
    <property type="protein sequence ID" value="MFC6011277.1"/>
    <property type="molecule type" value="Genomic_DNA"/>
</dbReference>
<dbReference type="RefSeq" id="WP_378602581.1">
    <property type="nucleotide sequence ID" value="NZ_JBHSQN010000003.1"/>
</dbReference>
<evidence type="ECO:0000313" key="3">
    <source>
        <dbReference type="EMBL" id="MFC6011277.1"/>
    </source>
</evidence>
<comment type="caution">
    <text evidence="3">The sequence shown here is derived from an EMBL/GenBank/DDBJ whole genome shotgun (WGS) entry which is preliminary data.</text>
</comment>
<evidence type="ECO:0000256" key="2">
    <source>
        <dbReference type="SAM" id="SignalP"/>
    </source>
</evidence>
<feature type="signal peptide" evidence="2">
    <location>
        <begin position="1"/>
        <end position="25"/>
    </location>
</feature>
<organism evidence="3 4">
    <name type="scientific">Nocardia lasii</name>
    <dbReference type="NCBI Taxonomy" id="1616107"/>
    <lineage>
        <taxon>Bacteria</taxon>
        <taxon>Bacillati</taxon>
        <taxon>Actinomycetota</taxon>
        <taxon>Actinomycetes</taxon>
        <taxon>Mycobacteriales</taxon>
        <taxon>Nocardiaceae</taxon>
        <taxon>Nocardia</taxon>
    </lineage>
</organism>
<evidence type="ECO:0008006" key="5">
    <source>
        <dbReference type="Google" id="ProtNLM"/>
    </source>
</evidence>